<dbReference type="AlphaFoldDB" id="A0AAG5DLA2"/>
<keyword evidence="2" id="KW-1185">Reference proteome</keyword>
<evidence type="ECO:0000313" key="2">
    <source>
        <dbReference type="Proteomes" id="UP000075880"/>
    </source>
</evidence>
<reference evidence="1" key="1">
    <citation type="submission" date="2024-04" db="UniProtKB">
        <authorList>
            <consortium name="EnsemblMetazoa"/>
        </authorList>
    </citation>
    <scope>IDENTIFICATION</scope>
    <source>
        <strain evidence="1">EBRO</strain>
    </source>
</reference>
<dbReference type="EnsemblMetazoa" id="ENSAATROPT013302">
    <property type="protein sequence ID" value="ENSAATROPP012092"/>
    <property type="gene ID" value="ENSAATROPG010824"/>
</dbReference>
<dbReference type="Proteomes" id="UP000075880">
    <property type="component" value="Unassembled WGS sequence"/>
</dbReference>
<accession>A0AAG5DLA2</accession>
<sequence length="92" mass="10479">MLPFMPAESDEGELNLSFKLLFLSQEMRRGGGGLRKLIPNNSQPLPELIKTRKKTNENGWNGIHFNFSRGSQCKVNCCKEQKGQINKIKEKT</sequence>
<protein>
    <submittedName>
        <fullName evidence="1">Uncharacterized protein</fullName>
    </submittedName>
</protein>
<organism evidence="1 2">
    <name type="scientific">Anopheles atroparvus</name>
    <name type="common">European mosquito</name>
    <dbReference type="NCBI Taxonomy" id="41427"/>
    <lineage>
        <taxon>Eukaryota</taxon>
        <taxon>Metazoa</taxon>
        <taxon>Ecdysozoa</taxon>
        <taxon>Arthropoda</taxon>
        <taxon>Hexapoda</taxon>
        <taxon>Insecta</taxon>
        <taxon>Pterygota</taxon>
        <taxon>Neoptera</taxon>
        <taxon>Endopterygota</taxon>
        <taxon>Diptera</taxon>
        <taxon>Nematocera</taxon>
        <taxon>Culicoidea</taxon>
        <taxon>Culicidae</taxon>
        <taxon>Anophelinae</taxon>
        <taxon>Anopheles</taxon>
    </lineage>
</organism>
<proteinExistence type="predicted"/>
<evidence type="ECO:0000313" key="1">
    <source>
        <dbReference type="EnsemblMetazoa" id="ENSAATROPP012092"/>
    </source>
</evidence>
<name>A0AAG5DLA2_ANOAO</name>